<organism evidence="1 2">
    <name type="scientific">Cystoisospora suis</name>
    <dbReference type="NCBI Taxonomy" id="483139"/>
    <lineage>
        <taxon>Eukaryota</taxon>
        <taxon>Sar</taxon>
        <taxon>Alveolata</taxon>
        <taxon>Apicomplexa</taxon>
        <taxon>Conoidasida</taxon>
        <taxon>Coccidia</taxon>
        <taxon>Eucoccidiorida</taxon>
        <taxon>Eimeriorina</taxon>
        <taxon>Sarcocystidae</taxon>
        <taxon>Cystoisospora</taxon>
    </lineage>
</organism>
<gene>
    <name evidence="1" type="ORF">CSUI_009699</name>
</gene>
<name>A0A2C6KJ09_9APIC</name>
<accession>A0A2C6KJ09</accession>
<dbReference type="EMBL" id="MIGC01005883">
    <property type="protein sequence ID" value="PHJ16482.1"/>
    <property type="molecule type" value="Genomic_DNA"/>
</dbReference>
<evidence type="ECO:0000313" key="1">
    <source>
        <dbReference type="EMBL" id="PHJ16482.1"/>
    </source>
</evidence>
<dbReference type="AlphaFoldDB" id="A0A2C6KJ09"/>
<dbReference type="Proteomes" id="UP000221165">
    <property type="component" value="Unassembled WGS sequence"/>
</dbReference>
<dbReference type="VEuPathDB" id="ToxoDB:CSUI_009699"/>
<protein>
    <submittedName>
        <fullName evidence="1">Uncharacterized protein</fullName>
    </submittedName>
</protein>
<proteinExistence type="predicted"/>
<evidence type="ECO:0000313" key="2">
    <source>
        <dbReference type="Proteomes" id="UP000221165"/>
    </source>
</evidence>
<sequence>MRKQGCVSWCCLIECHSMSSASYKYNEKDFSPSYFSVWVSRE</sequence>
<keyword evidence="2" id="KW-1185">Reference proteome</keyword>
<reference evidence="1 2" key="1">
    <citation type="journal article" date="2017" name="Int. J. Parasitol.">
        <title>The genome of the protozoan parasite Cystoisospora suis and a reverse vaccinology approach to identify vaccine candidates.</title>
        <authorList>
            <person name="Palmieri N."/>
            <person name="Shrestha A."/>
            <person name="Ruttkowski B."/>
            <person name="Beck T."/>
            <person name="Vogl C."/>
            <person name="Tomley F."/>
            <person name="Blake D.P."/>
            <person name="Joachim A."/>
        </authorList>
    </citation>
    <scope>NUCLEOTIDE SEQUENCE [LARGE SCALE GENOMIC DNA]</scope>
    <source>
        <strain evidence="1 2">Wien I</strain>
    </source>
</reference>
<dbReference type="GeneID" id="94433021"/>
<comment type="caution">
    <text evidence="1">The sequence shown here is derived from an EMBL/GenBank/DDBJ whole genome shotgun (WGS) entry which is preliminary data.</text>
</comment>
<dbReference type="RefSeq" id="XP_067918211.1">
    <property type="nucleotide sequence ID" value="XM_068069810.1"/>
</dbReference>